<sequence>MSQKPEYECSGKLSDGCERLDLGWACPKIALGYCPFGVGMGANG</sequence>
<protein>
    <submittedName>
        <fullName evidence="1">Uncharacterized protein</fullName>
    </submittedName>
</protein>
<evidence type="ECO:0000313" key="1">
    <source>
        <dbReference type="EMBL" id="GAF77332.1"/>
    </source>
</evidence>
<dbReference type="AlphaFoldDB" id="X0SN77"/>
<proteinExistence type="predicted"/>
<organism evidence="1">
    <name type="scientific">marine sediment metagenome</name>
    <dbReference type="NCBI Taxonomy" id="412755"/>
    <lineage>
        <taxon>unclassified sequences</taxon>
        <taxon>metagenomes</taxon>
        <taxon>ecological metagenomes</taxon>
    </lineage>
</organism>
<dbReference type="EMBL" id="BARS01005697">
    <property type="protein sequence ID" value="GAF77332.1"/>
    <property type="molecule type" value="Genomic_DNA"/>
</dbReference>
<gene>
    <name evidence="1" type="ORF">S01H1_11181</name>
</gene>
<reference evidence="1" key="1">
    <citation type="journal article" date="2014" name="Front. Microbiol.">
        <title>High frequency of phylogenetically diverse reductive dehalogenase-homologous genes in deep subseafloor sedimentary metagenomes.</title>
        <authorList>
            <person name="Kawai M."/>
            <person name="Futagami T."/>
            <person name="Toyoda A."/>
            <person name="Takaki Y."/>
            <person name="Nishi S."/>
            <person name="Hori S."/>
            <person name="Arai W."/>
            <person name="Tsubouchi T."/>
            <person name="Morono Y."/>
            <person name="Uchiyama I."/>
            <person name="Ito T."/>
            <person name="Fujiyama A."/>
            <person name="Inagaki F."/>
            <person name="Takami H."/>
        </authorList>
    </citation>
    <scope>NUCLEOTIDE SEQUENCE</scope>
    <source>
        <strain evidence="1">Expedition CK06-06</strain>
    </source>
</reference>
<accession>X0SN77</accession>
<name>X0SN77_9ZZZZ</name>
<comment type="caution">
    <text evidence="1">The sequence shown here is derived from an EMBL/GenBank/DDBJ whole genome shotgun (WGS) entry which is preliminary data.</text>
</comment>